<sequence>MLSSKHFKIANFVIFQLIWIAAVIFQSAGLWACILLLAIHFAISPERKADFLRTYKAILIGITLDFTLMQAGVYVFEGDYFPLWLVCLWIGFVLTLRHSMAWLAEKPLYWQIILGACGGTLSYLSGSRFGAVELGMGIWVTAIILVIAWGLLLPIFYRLVNRAHPHEQLA</sequence>
<keyword evidence="1" id="KW-1133">Transmembrane helix</keyword>
<accession>A0AA48HZ55</accession>
<dbReference type="AlphaFoldDB" id="A0AA48HZ55"/>
<feature type="transmembrane region" description="Helical" evidence="1">
    <location>
        <begin position="12"/>
        <end position="43"/>
    </location>
</feature>
<keyword evidence="1" id="KW-0472">Membrane</keyword>
<name>A0AA48HZ55_9ALTE</name>
<dbReference type="Pfam" id="PF11086">
    <property type="entry name" value="DUF2878"/>
    <property type="match status" value="1"/>
</dbReference>
<feature type="transmembrane region" description="Helical" evidence="1">
    <location>
        <begin position="138"/>
        <end position="160"/>
    </location>
</feature>
<evidence type="ECO:0000313" key="2">
    <source>
        <dbReference type="EMBL" id="BDX08518.1"/>
    </source>
</evidence>
<dbReference type="KEGG" id="pmaw:MACH26_40390"/>
<keyword evidence="3" id="KW-1185">Reference proteome</keyword>
<proteinExistence type="predicted"/>
<gene>
    <name evidence="2" type="ORF">MACH26_40390</name>
</gene>
<dbReference type="InterPro" id="IPR021306">
    <property type="entry name" value="DUF2878"/>
</dbReference>
<reference evidence="2" key="1">
    <citation type="submission" date="2023-01" db="EMBL/GenBank/DDBJ databases">
        <title>Complete genome sequence of Planctobacterium marinum strain Dej080120_11.</title>
        <authorList>
            <person name="Ueki S."/>
            <person name="Maruyama F."/>
        </authorList>
    </citation>
    <scope>NUCLEOTIDE SEQUENCE</scope>
    <source>
        <strain evidence="2">Dej080120_11</strain>
    </source>
</reference>
<organism evidence="2 3">
    <name type="scientific">Planctobacterium marinum</name>
    <dbReference type="NCBI Taxonomy" id="1631968"/>
    <lineage>
        <taxon>Bacteria</taxon>
        <taxon>Pseudomonadati</taxon>
        <taxon>Pseudomonadota</taxon>
        <taxon>Gammaproteobacteria</taxon>
        <taxon>Alteromonadales</taxon>
        <taxon>Alteromonadaceae</taxon>
        <taxon>Planctobacterium</taxon>
    </lineage>
</organism>
<protein>
    <submittedName>
        <fullName evidence="2">Membrane protein</fullName>
    </submittedName>
</protein>
<dbReference type="Proteomes" id="UP001333710">
    <property type="component" value="Chromosome"/>
</dbReference>
<feature type="transmembrane region" description="Helical" evidence="1">
    <location>
        <begin position="80"/>
        <end position="96"/>
    </location>
</feature>
<evidence type="ECO:0000313" key="3">
    <source>
        <dbReference type="Proteomes" id="UP001333710"/>
    </source>
</evidence>
<feature type="transmembrane region" description="Helical" evidence="1">
    <location>
        <begin position="108"/>
        <end position="126"/>
    </location>
</feature>
<keyword evidence="1" id="KW-0812">Transmembrane</keyword>
<evidence type="ECO:0000256" key="1">
    <source>
        <dbReference type="SAM" id="Phobius"/>
    </source>
</evidence>
<feature type="transmembrane region" description="Helical" evidence="1">
    <location>
        <begin position="55"/>
        <end position="74"/>
    </location>
</feature>
<dbReference type="RefSeq" id="WP_338294587.1">
    <property type="nucleotide sequence ID" value="NZ_AP027272.1"/>
</dbReference>
<dbReference type="EMBL" id="AP027272">
    <property type="protein sequence ID" value="BDX08518.1"/>
    <property type="molecule type" value="Genomic_DNA"/>
</dbReference>